<sequence>MDTSEIVQWLPFASIIILYAAVSLGFASITRNLQGELLPANKRSFGCGIIGFFDGLSIFTL</sequence>
<keyword evidence="1" id="KW-0472">Membrane</keyword>
<keyword evidence="3" id="KW-1185">Reference proteome</keyword>
<keyword evidence="1" id="KW-0812">Transmembrane</keyword>
<evidence type="ECO:0000256" key="1">
    <source>
        <dbReference type="SAM" id="Phobius"/>
    </source>
</evidence>
<organism evidence="2 3">
    <name type="scientific">Caligus rogercresseyi</name>
    <name type="common">Sea louse</name>
    <dbReference type="NCBI Taxonomy" id="217165"/>
    <lineage>
        <taxon>Eukaryota</taxon>
        <taxon>Metazoa</taxon>
        <taxon>Ecdysozoa</taxon>
        <taxon>Arthropoda</taxon>
        <taxon>Crustacea</taxon>
        <taxon>Multicrustacea</taxon>
        <taxon>Hexanauplia</taxon>
        <taxon>Copepoda</taxon>
        <taxon>Siphonostomatoida</taxon>
        <taxon>Caligidae</taxon>
        <taxon>Caligus</taxon>
    </lineage>
</organism>
<feature type="transmembrane region" description="Helical" evidence="1">
    <location>
        <begin position="6"/>
        <end position="27"/>
    </location>
</feature>
<gene>
    <name evidence="2" type="ORF">FKW44_005098</name>
</gene>
<accession>A0A7T8QRP5</accession>
<keyword evidence="2" id="KW-0813">Transport</keyword>
<feature type="non-terminal residue" evidence="2">
    <location>
        <position position="61"/>
    </location>
</feature>
<evidence type="ECO:0000313" key="3">
    <source>
        <dbReference type="Proteomes" id="UP000595437"/>
    </source>
</evidence>
<dbReference type="EMBL" id="CP045892">
    <property type="protein sequence ID" value="QQP52833.1"/>
    <property type="molecule type" value="Genomic_DNA"/>
</dbReference>
<proteinExistence type="predicted"/>
<protein>
    <submittedName>
        <fullName evidence="2">Sugar transporter protein 5</fullName>
    </submittedName>
</protein>
<dbReference type="AlphaFoldDB" id="A0A7T8QRP5"/>
<keyword evidence="1" id="KW-1133">Transmembrane helix</keyword>
<dbReference type="OrthoDB" id="6612291at2759"/>
<reference evidence="3" key="1">
    <citation type="submission" date="2021-01" db="EMBL/GenBank/DDBJ databases">
        <title>Caligus Genome Assembly.</title>
        <authorList>
            <person name="Gallardo-Escarate C."/>
        </authorList>
    </citation>
    <scope>NUCLEOTIDE SEQUENCE [LARGE SCALE GENOMIC DNA]</scope>
</reference>
<evidence type="ECO:0000313" key="2">
    <source>
        <dbReference type="EMBL" id="QQP52833.1"/>
    </source>
</evidence>
<dbReference type="Proteomes" id="UP000595437">
    <property type="component" value="Chromosome 3"/>
</dbReference>
<name>A0A7T8QRP5_CALRO</name>
<keyword evidence="2" id="KW-0762">Sugar transport</keyword>